<keyword evidence="1" id="KW-0175">Coiled coil</keyword>
<proteinExistence type="predicted"/>
<evidence type="ECO:0000256" key="1">
    <source>
        <dbReference type="SAM" id="Coils"/>
    </source>
</evidence>
<accession>A5WC00</accession>
<dbReference type="HOGENOM" id="CLU_027402_34_7_6"/>
<sequence length="41" mass="4754">MAVSLITRLKDLEAENSHLEKMYAEESLKSDVLEDAMSRNW</sequence>
<dbReference type="EMBL" id="CP000713">
    <property type="protein sequence ID" value="ABQ93191.1"/>
    <property type="molecule type" value="Genomic_DNA"/>
</dbReference>
<reference evidence="2" key="1">
    <citation type="submission" date="2007-05" db="EMBL/GenBank/DDBJ databases">
        <title>Complete sequence of chromosome of Psychrobacter sp. PRwf-1.</title>
        <authorList>
            <consortium name="US DOE Joint Genome Institute"/>
            <person name="Copeland A."/>
            <person name="Lucas S."/>
            <person name="Lapidus A."/>
            <person name="Barry K."/>
            <person name="Detter J.C."/>
            <person name="Glavina del Rio T."/>
            <person name="Hammon N."/>
            <person name="Israni S."/>
            <person name="Dalin E."/>
            <person name="Tice H."/>
            <person name="Pitluck S."/>
            <person name="Chain P."/>
            <person name="Malfatti S."/>
            <person name="Shin M."/>
            <person name="Vergez L."/>
            <person name="Schmutz J."/>
            <person name="Larimer F."/>
            <person name="Land M."/>
            <person name="Hauser L."/>
            <person name="Kyrpides N."/>
            <person name="Kim E."/>
            <person name="Tiedje J."/>
            <person name="Richardson P."/>
        </authorList>
    </citation>
    <scope>NUCLEOTIDE SEQUENCE [LARGE SCALE GENOMIC DNA]</scope>
    <source>
        <strain evidence="2">PRwf-1</strain>
    </source>
</reference>
<evidence type="ECO:0000313" key="2">
    <source>
        <dbReference type="EMBL" id="ABQ93191.1"/>
    </source>
</evidence>
<protein>
    <recommendedName>
        <fullName evidence="3">Transposase</fullName>
    </recommendedName>
</protein>
<evidence type="ECO:0008006" key="3">
    <source>
        <dbReference type="Google" id="ProtNLM"/>
    </source>
</evidence>
<dbReference type="AlphaFoldDB" id="A5WC00"/>
<dbReference type="KEGG" id="prw:PsycPRwf_0233"/>
<organism evidence="2">
    <name type="scientific">Psychrobacter sp. (strain PRwf-1)</name>
    <dbReference type="NCBI Taxonomy" id="349106"/>
    <lineage>
        <taxon>Bacteria</taxon>
        <taxon>Pseudomonadati</taxon>
        <taxon>Pseudomonadota</taxon>
        <taxon>Gammaproteobacteria</taxon>
        <taxon>Moraxellales</taxon>
        <taxon>Moraxellaceae</taxon>
        <taxon>Psychrobacter</taxon>
    </lineage>
</organism>
<gene>
    <name evidence="2" type="ordered locus">PsycPRwf_0233</name>
</gene>
<name>A5WC00_PSYWF</name>
<feature type="coiled-coil region" evidence="1">
    <location>
        <begin position="2"/>
        <end position="29"/>
    </location>
</feature>